<evidence type="ECO:0008006" key="4">
    <source>
        <dbReference type="Google" id="ProtNLM"/>
    </source>
</evidence>
<organism evidence="2 3">
    <name type="scientific">Nannocystis radixulma</name>
    <dbReference type="NCBI Taxonomy" id="2995305"/>
    <lineage>
        <taxon>Bacteria</taxon>
        <taxon>Pseudomonadati</taxon>
        <taxon>Myxococcota</taxon>
        <taxon>Polyangia</taxon>
        <taxon>Nannocystales</taxon>
        <taxon>Nannocystaceae</taxon>
        <taxon>Nannocystis</taxon>
    </lineage>
</organism>
<evidence type="ECO:0000313" key="2">
    <source>
        <dbReference type="EMBL" id="MDC0674132.1"/>
    </source>
</evidence>
<keyword evidence="1" id="KW-0732">Signal</keyword>
<comment type="caution">
    <text evidence="2">The sequence shown here is derived from an EMBL/GenBank/DDBJ whole genome shotgun (WGS) entry which is preliminary data.</text>
</comment>
<gene>
    <name evidence="2" type="ORF">POL58_40670</name>
</gene>
<dbReference type="RefSeq" id="WP_272008113.1">
    <property type="nucleotide sequence ID" value="NZ_JAQNDN010000024.1"/>
</dbReference>
<keyword evidence="3" id="KW-1185">Reference proteome</keyword>
<reference evidence="2 3" key="1">
    <citation type="submission" date="2022-11" db="EMBL/GenBank/DDBJ databases">
        <title>Minimal conservation of predation-associated metabolite biosynthetic gene clusters underscores biosynthetic potential of Myxococcota including descriptions for ten novel species: Archangium lansinium sp. nov., Myxococcus landrumus sp. nov., Nannocystis bai.</title>
        <authorList>
            <person name="Ahearne A."/>
            <person name="Stevens C."/>
            <person name="Dowd S."/>
        </authorList>
    </citation>
    <scope>NUCLEOTIDE SEQUENCE [LARGE SCALE GENOMIC DNA]</scope>
    <source>
        <strain evidence="2 3">NCELM</strain>
    </source>
</reference>
<proteinExistence type="predicted"/>
<name>A0ABT5BJ02_9BACT</name>
<feature type="chain" id="PRO_5046271641" description="Outer membrane protein beta-barrel domain-containing protein" evidence="1">
    <location>
        <begin position="38"/>
        <end position="198"/>
    </location>
</feature>
<evidence type="ECO:0000256" key="1">
    <source>
        <dbReference type="SAM" id="SignalP"/>
    </source>
</evidence>
<dbReference type="EMBL" id="JAQNDN010000024">
    <property type="protein sequence ID" value="MDC0674132.1"/>
    <property type="molecule type" value="Genomic_DNA"/>
</dbReference>
<accession>A0ABT5BJ02</accession>
<evidence type="ECO:0000313" key="3">
    <source>
        <dbReference type="Proteomes" id="UP001217838"/>
    </source>
</evidence>
<sequence>MTALAYPRPVRLPTTAKLALLALLAALAVIAPRPARASEGEVATDFKRGPFAEFAWRPAVVPLRNDVMPAARTHMMFGARISPAVTLGTMGHLTIYFDKDQKVGAGLDAMIQVNVSRGFYLRAGAGAISHVPIAREITTRTPGYGGQIGLGYAFKLGDKDKGKGKGIALALGADYDLRILADKRRRGIFVLGLSFMFG</sequence>
<dbReference type="Proteomes" id="UP001217838">
    <property type="component" value="Unassembled WGS sequence"/>
</dbReference>
<feature type="signal peptide" evidence="1">
    <location>
        <begin position="1"/>
        <end position="37"/>
    </location>
</feature>
<protein>
    <recommendedName>
        <fullName evidence="4">Outer membrane protein beta-barrel domain-containing protein</fullName>
    </recommendedName>
</protein>